<evidence type="ECO:0000259" key="8">
    <source>
        <dbReference type="PROSITE" id="PS50928"/>
    </source>
</evidence>
<proteinExistence type="inferred from homology"/>
<reference evidence="9 10" key="1">
    <citation type="submission" date="2020-08" db="EMBL/GenBank/DDBJ databases">
        <title>Genome sequencing of Purple Non-Sulfur Bacteria from various extreme environments.</title>
        <authorList>
            <person name="Mayer M."/>
        </authorList>
    </citation>
    <scope>NUCLEOTIDE SEQUENCE [LARGE SCALE GENOMIC DNA]</scope>
    <source>
        <strain evidence="9 10">JA135</strain>
    </source>
</reference>
<feature type="transmembrane region" description="Helical" evidence="7">
    <location>
        <begin position="280"/>
        <end position="300"/>
    </location>
</feature>
<organism evidence="9 10">
    <name type="scientific">Roseospira goensis</name>
    <dbReference type="NCBI Taxonomy" id="391922"/>
    <lineage>
        <taxon>Bacteria</taxon>
        <taxon>Pseudomonadati</taxon>
        <taxon>Pseudomonadota</taxon>
        <taxon>Alphaproteobacteria</taxon>
        <taxon>Rhodospirillales</taxon>
        <taxon>Rhodospirillaceae</taxon>
        <taxon>Roseospira</taxon>
    </lineage>
</organism>
<feature type="transmembrane region" description="Helical" evidence="7">
    <location>
        <begin position="16"/>
        <end position="36"/>
    </location>
</feature>
<dbReference type="Pfam" id="PF00528">
    <property type="entry name" value="BPD_transp_1"/>
    <property type="match status" value="1"/>
</dbReference>
<keyword evidence="2 7" id="KW-0813">Transport</keyword>
<sequence>MSGRAAGPLARARARAAWGLIAPMALVLLAVAAWPLGRTVWLGFTDASLAGGGDAAFVGWENYYAVFDGQAFGVLADPQWWRAVANTLVFTAASVSLETVLGVLVALVLHRRFPGRAWVRAAVLVPWAIPTVVSAKMWAWMLNDQVGVVNAALLGLGLIDAPLAWTADPLLSMIAVIGVDVWKTTPFMALLVLAALEMLPRDIYEAARVDGIHPVRVFFRVTLPLIAPALVVAVVFRTLDALRVFDLVYVLTANSPATMTMSVYARRELIDFQAAGTGSAAATLVVFIIALIAAMILTAARLRGREGAV</sequence>
<evidence type="ECO:0000256" key="6">
    <source>
        <dbReference type="ARBA" id="ARBA00023136"/>
    </source>
</evidence>
<keyword evidence="10" id="KW-1185">Reference proteome</keyword>
<feature type="transmembrane region" description="Helical" evidence="7">
    <location>
        <begin position="170"/>
        <end position="196"/>
    </location>
</feature>
<evidence type="ECO:0000256" key="2">
    <source>
        <dbReference type="ARBA" id="ARBA00022448"/>
    </source>
</evidence>
<dbReference type="SUPFAM" id="SSF161098">
    <property type="entry name" value="MetI-like"/>
    <property type="match status" value="1"/>
</dbReference>
<dbReference type="Proteomes" id="UP000555728">
    <property type="component" value="Unassembled WGS sequence"/>
</dbReference>
<dbReference type="RefSeq" id="WP_343056368.1">
    <property type="nucleotide sequence ID" value="NZ_JACIGI010000025.1"/>
</dbReference>
<dbReference type="InterPro" id="IPR000515">
    <property type="entry name" value="MetI-like"/>
</dbReference>
<evidence type="ECO:0000256" key="3">
    <source>
        <dbReference type="ARBA" id="ARBA00022475"/>
    </source>
</evidence>
<dbReference type="EMBL" id="JACIGI010000025">
    <property type="protein sequence ID" value="MBB4287017.1"/>
    <property type="molecule type" value="Genomic_DNA"/>
</dbReference>
<comment type="subcellular location">
    <subcellularLocation>
        <location evidence="1 7">Cell membrane</location>
        <topology evidence="1 7">Multi-pass membrane protein</topology>
    </subcellularLocation>
</comment>
<comment type="similarity">
    <text evidence="7">Belongs to the binding-protein-dependent transport system permease family.</text>
</comment>
<accession>A0A7W6S1I9</accession>
<gene>
    <name evidence="9" type="ORF">GGD88_002760</name>
</gene>
<dbReference type="InterPro" id="IPR035906">
    <property type="entry name" value="MetI-like_sf"/>
</dbReference>
<keyword evidence="3" id="KW-1003">Cell membrane</keyword>
<feature type="domain" description="ABC transmembrane type-1" evidence="8">
    <location>
        <begin position="84"/>
        <end position="297"/>
    </location>
</feature>
<keyword evidence="5 7" id="KW-1133">Transmembrane helix</keyword>
<dbReference type="PANTHER" id="PTHR43005">
    <property type="entry name" value="BLR7065 PROTEIN"/>
    <property type="match status" value="1"/>
</dbReference>
<evidence type="ECO:0000313" key="10">
    <source>
        <dbReference type="Proteomes" id="UP000555728"/>
    </source>
</evidence>
<name>A0A7W6S1I9_9PROT</name>
<dbReference type="GO" id="GO:0055085">
    <property type="term" value="P:transmembrane transport"/>
    <property type="evidence" value="ECO:0007669"/>
    <property type="project" value="InterPro"/>
</dbReference>
<dbReference type="AlphaFoldDB" id="A0A7W6S1I9"/>
<protein>
    <submittedName>
        <fullName evidence="9">Trehalose/maltose transport system permease protein</fullName>
    </submittedName>
</protein>
<dbReference type="PROSITE" id="PS50928">
    <property type="entry name" value="ABC_TM1"/>
    <property type="match status" value="1"/>
</dbReference>
<evidence type="ECO:0000256" key="7">
    <source>
        <dbReference type="RuleBase" id="RU363032"/>
    </source>
</evidence>
<keyword evidence="4 7" id="KW-0812">Transmembrane</keyword>
<evidence type="ECO:0000256" key="4">
    <source>
        <dbReference type="ARBA" id="ARBA00022692"/>
    </source>
</evidence>
<keyword evidence="6 7" id="KW-0472">Membrane</keyword>
<dbReference type="Gene3D" id="1.10.3720.10">
    <property type="entry name" value="MetI-like"/>
    <property type="match status" value="1"/>
</dbReference>
<dbReference type="PANTHER" id="PTHR43005:SF2">
    <property type="entry name" value="INTEGRAL MEMBRANE SUGAR TRANSPORT PROTEIN"/>
    <property type="match status" value="1"/>
</dbReference>
<evidence type="ECO:0000313" key="9">
    <source>
        <dbReference type="EMBL" id="MBB4287017.1"/>
    </source>
</evidence>
<comment type="caution">
    <text evidence="9">The sequence shown here is derived from an EMBL/GenBank/DDBJ whole genome shotgun (WGS) entry which is preliminary data.</text>
</comment>
<dbReference type="GO" id="GO:0005886">
    <property type="term" value="C:plasma membrane"/>
    <property type="evidence" value="ECO:0007669"/>
    <property type="project" value="UniProtKB-SubCell"/>
</dbReference>
<feature type="transmembrane region" description="Helical" evidence="7">
    <location>
        <begin position="217"/>
        <end position="239"/>
    </location>
</feature>
<evidence type="ECO:0000256" key="1">
    <source>
        <dbReference type="ARBA" id="ARBA00004651"/>
    </source>
</evidence>
<evidence type="ECO:0000256" key="5">
    <source>
        <dbReference type="ARBA" id="ARBA00022989"/>
    </source>
</evidence>
<dbReference type="CDD" id="cd06261">
    <property type="entry name" value="TM_PBP2"/>
    <property type="match status" value="1"/>
</dbReference>
<feature type="transmembrane region" description="Helical" evidence="7">
    <location>
        <begin position="88"/>
        <end position="109"/>
    </location>
</feature>